<accession>A0A455SKZ1</accession>
<reference evidence="1" key="1">
    <citation type="submission" date="2018-12" db="EMBL/GenBank/DDBJ databases">
        <title>Novel natural products biosynthetic potential of the class Ktedonobacteria.</title>
        <authorList>
            <person name="Zheng Y."/>
            <person name="Saitou A."/>
            <person name="Wang C.M."/>
            <person name="Toyoda A."/>
            <person name="Minakuchi Y."/>
            <person name="Sekiguchi Y."/>
            <person name="Ueda K."/>
            <person name="Takano H."/>
            <person name="Sakai Y."/>
            <person name="Yokota A."/>
            <person name="Yabe S."/>
        </authorList>
    </citation>
    <scope>NUCLEOTIDE SEQUENCE</scope>
    <source>
        <strain evidence="1">COM3</strain>
    </source>
</reference>
<dbReference type="AlphaFoldDB" id="A0A455SKZ1"/>
<sequence>MPFCAEARSRIGGLPAREHLSTEKLAPSLAIRSGGSAIVLLPVYKRCEIRAKQVIIEKVKNCSDTIWRRENEYTLY</sequence>
<evidence type="ECO:0000313" key="1">
    <source>
        <dbReference type="EMBL" id="BBH85734.1"/>
    </source>
</evidence>
<organism evidence="1">
    <name type="scientific">Thermosporothrix sp. COM3</name>
    <dbReference type="NCBI Taxonomy" id="2490863"/>
    <lineage>
        <taxon>Bacteria</taxon>
        <taxon>Bacillati</taxon>
        <taxon>Chloroflexota</taxon>
        <taxon>Ktedonobacteria</taxon>
        <taxon>Ktedonobacterales</taxon>
        <taxon>Thermosporotrichaceae</taxon>
        <taxon>Thermosporothrix</taxon>
    </lineage>
</organism>
<name>A0A455SKZ1_9CHLR</name>
<protein>
    <submittedName>
        <fullName evidence="1">Uncharacterized protein</fullName>
    </submittedName>
</protein>
<proteinExistence type="predicted"/>
<gene>
    <name evidence="1" type="ORF">KTC_04850</name>
</gene>
<dbReference type="EMBL" id="AP019376">
    <property type="protein sequence ID" value="BBH85734.1"/>
    <property type="molecule type" value="Genomic_DNA"/>
</dbReference>